<dbReference type="KEGG" id="rpc:RPC_1311"/>
<dbReference type="OrthoDB" id="5498228at2"/>
<evidence type="ECO:0000259" key="2">
    <source>
        <dbReference type="PROSITE" id="PS51332"/>
    </source>
</evidence>
<dbReference type="EMBL" id="CP000301">
    <property type="protein sequence ID" value="ABD86873.1"/>
    <property type="molecule type" value="Genomic_DNA"/>
</dbReference>
<accession>Q219R3</accession>
<evidence type="ECO:0000313" key="3">
    <source>
        <dbReference type="EMBL" id="ABD86873.1"/>
    </source>
</evidence>
<dbReference type="CDD" id="cd02065">
    <property type="entry name" value="B12-binding_like"/>
    <property type="match status" value="1"/>
</dbReference>
<dbReference type="eggNOG" id="COG5012">
    <property type="taxonomic scope" value="Bacteria"/>
</dbReference>
<reference evidence="3" key="1">
    <citation type="submission" date="2006-03" db="EMBL/GenBank/DDBJ databases">
        <title>Complete sequence of Rhodopseudomonas palustris BisB18.</title>
        <authorList>
            <consortium name="US DOE Joint Genome Institute"/>
            <person name="Copeland A."/>
            <person name="Lucas S."/>
            <person name="Lapidus A."/>
            <person name="Barry K."/>
            <person name="Detter J.C."/>
            <person name="Glavina del Rio T."/>
            <person name="Hammon N."/>
            <person name="Israni S."/>
            <person name="Dalin E."/>
            <person name="Tice H."/>
            <person name="Pitluck S."/>
            <person name="Chain P."/>
            <person name="Malfatti S."/>
            <person name="Shin M."/>
            <person name="Vergez L."/>
            <person name="Schmutz J."/>
            <person name="Larimer F."/>
            <person name="Land M."/>
            <person name="Hauser L."/>
            <person name="Pelletier D.A."/>
            <person name="Kyrpides N."/>
            <person name="Anderson I."/>
            <person name="Oda Y."/>
            <person name="Harwood C.S."/>
            <person name="Richardson P."/>
        </authorList>
    </citation>
    <scope>NUCLEOTIDE SEQUENCE [LARGE SCALE GENOMIC DNA]</scope>
    <source>
        <strain evidence="3">BisB18</strain>
    </source>
</reference>
<gene>
    <name evidence="3" type="ordered locus">RPC_1311</name>
</gene>
<dbReference type="GO" id="GO:0046872">
    <property type="term" value="F:metal ion binding"/>
    <property type="evidence" value="ECO:0007669"/>
    <property type="project" value="InterPro"/>
</dbReference>
<dbReference type="Gene3D" id="1.10.1240.10">
    <property type="entry name" value="Methionine synthase domain"/>
    <property type="match status" value="1"/>
</dbReference>
<protein>
    <submittedName>
        <fullName evidence="3">Cobalamin B12-binding</fullName>
    </submittedName>
</protein>
<dbReference type="InterPro" id="IPR006158">
    <property type="entry name" value="Cobalamin-bd"/>
</dbReference>
<dbReference type="PROSITE" id="PS51332">
    <property type="entry name" value="B12_BINDING"/>
    <property type="match status" value="1"/>
</dbReference>
<feature type="region of interest" description="Disordered" evidence="1">
    <location>
        <begin position="1"/>
        <end position="29"/>
    </location>
</feature>
<proteinExistence type="predicted"/>
<dbReference type="AlphaFoldDB" id="Q219R3"/>
<dbReference type="GO" id="GO:0031419">
    <property type="term" value="F:cobalamin binding"/>
    <property type="evidence" value="ECO:0007669"/>
    <property type="project" value="InterPro"/>
</dbReference>
<dbReference type="InterPro" id="IPR036594">
    <property type="entry name" value="Meth_synthase_dom"/>
</dbReference>
<evidence type="ECO:0000256" key="1">
    <source>
        <dbReference type="SAM" id="MobiDB-lite"/>
    </source>
</evidence>
<dbReference type="SUPFAM" id="SSF52242">
    <property type="entry name" value="Cobalamin (vitamin B12)-binding domain"/>
    <property type="match status" value="1"/>
</dbReference>
<organism evidence="3">
    <name type="scientific">Rhodopseudomonas palustris (strain BisB18)</name>
    <dbReference type="NCBI Taxonomy" id="316056"/>
    <lineage>
        <taxon>Bacteria</taxon>
        <taxon>Pseudomonadati</taxon>
        <taxon>Pseudomonadota</taxon>
        <taxon>Alphaproteobacteria</taxon>
        <taxon>Hyphomicrobiales</taxon>
        <taxon>Nitrobacteraceae</taxon>
        <taxon>Rhodopseudomonas</taxon>
    </lineage>
</organism>
<dbReference type="HOGENOM" id="CLU_066634_1_0_5"/>
<feature type="domain" description="B12-binding" evidence="2">
    <location>
        <begin position="160"/>
        <end position="289"/>
    </location>
</feature>
<name>Q219R3_RHOPB</name>
<sequence length="289" mass="31527">MGDGTEHQLATGSRMEGIGPPHQIQRAPPAPIWRFRPAAPPLSMVRAIKTQIIPRIAWAFRAAPEPKTEAGSGELQKLVALLQGQDEAAPSAFIDALIASGTPVDTILLQWFAPAARLLGDMWEKDTTDFATVTLAVGRMQRIMHHLGESFAKDDCRGAGDAALLTTIPGEQHSFGLSMVAEFFRRAGWTLCTGPFQTQNELTALVQDRWFDIVGFSVTSDRRLDELKRSIREVRRESRNPRVAIILGGPILHSHPELAAAVRADMVIGDAIAAPDQARTLVESMKGQV</sequence>
<dbReference type="Pfam" id="PF02310">
    <property type="entry name" value="B12-binding"/>
    <property type="match status" value="1"/>
</dbReference>
<dbReference type="Gene3D" id="3.40.50.280">
    <property type="entry name" value="Cobalamin-binding domain"/>
    <property type="match status" value="1"/>
</dbReference>
<dbReference type="STRING" id="316056.RPC_1311"/>
<dbReference type="InterPro" id="IPR036724">
    <property type="entry name" value="Cobalamin-bd_sf"/>
</dbReference>